<dbReference type="EMBL" id="JAUIQD010000001">
    <property type="protein sequence ID" value="KAK3362750.1"/>
    <property type="molecule type" value="Genomic_DNA"/>
</dbReference>
<name>A0AAJ0HTS4_9PEZI</name>
<dbReference type="Proteomes" id="UP001275084">
    <property type="component" value="Unassembled WGS sequence"/>
</dbReference>
<protein>
    <submittedName>
        <fullName evidence="1">Uncharacterized protein</fullName>
    </submittedName>
</protein>
<sequence length="161" mass="17242">MAPASVTVFDLLCLKDNRNLNEETGQLAAGIVSEIKKIDGCQGVYFGRKIEKHDAIEATETLSFEMTPPGDSVLKSPCTECFTAYGVEDGFADNVLRFVDKADAEPPAGYYGATIGTGLESKEKGIVRMLIGWSSKAAHLQAKEIAGGGESECGYTKVLRL</sequence>
<reference evidence="1" key="2">
    <citation type="submission" date="2023-06" db="EMBL/GenBank/DDBJ databases">
        <authorList>
            <consortium name="Lawrence Berkeley National Laboratory"/>
            <person name="Haridas S."/>
            <person name="Hensen N."/>
            <person name="Bonometti L."/>
            <person name="Westerberg I."/>
            <person name="Brannstrom I.O."/>
            <person name="Guillou S."/>
            <person name="Cros-Aarteil S."/>
            <person name="Calhoun S."/>
            <person name="Kuo A."/>
            <person name="Mondo S."/>
            <person name="Pangilinan J."/>
            <person name="Riley R."/>
            <person name="Labutti K."/>
            <person name="Andreopoulos B."/>
            <person name="Lipzen A."/>
            <person name="Chen C."/>
            <person name="Yanf M."/>
            <person name="Daum C."/>
            <person name="Ng V."/>
            <person name="Clum A."/>
            <person name="Steindorff A."/>
            <person name="Ohm R."/>
            <person name="Martin F."/>
            <person name="Silar P."/>
            <person name="Natvig D."/>
            <person name="Lalanne C."/>
            <person name="Gautier V."/>
            <person name="Ament-Velasquez S.L."/>
            <person name="Kruys A."/>
            <person name="Hutchinson M.I."/>
            <person name="Powell A.J."/>
            <person name="Barry K."/>
            <person name="Miller A.N."/>
            <person name="Grigoriev I.V."/>
            <person name="Debuchy R."/>
            <person name="Gladieux P."/>
            <person name="Thoren M.H."/>
            <person name="Johannesson H."/>
        </authorList>
    </citation>
    <scope>NUCLEOTIDE SEQUENCE</scope>
    <source>
        <strain evidence="1">CBS 955.72</strain>
    </source>
</reference>
<accession>A0AAJ0HTS4</accession>
<gene>
    <name evidence="1" type="ORF">B0T25DRAFT_595398</name>
</gene>
<keyword evidence="2" id="KW-1185">Reference proteome</keyword>
<reference evidence="1" key="1">
    <citation type="journal article" date="2023" name="Mol. Phylogenet. Evol.">
        <title>Genome-scale phylogeny and comparative genomics of the fungal order Sordariales.</title>
        <authorList>
            <person name="Hensen N."/>
            <person name="Bonometti L."/>
            <person name="Westerberg I."/>
            <person name="Brannstrom I.O."/>
            <person name="Guillou S."/>
            <person name="Cros-Aarteil S."/>
            <person name="Calhoun S."/>
            <person name="Haridas S."/>
            <person name="Kuo A."/>
            <person name="Mondo S."/>
            <person name="Pangilinan J."/>
            <person name="Riley R."/>
            <person name="LaButti K."/>
            <person name="Andreopoulos B."/>
            <person name="Lipzen A."/>
            <person name="Chen C."/>
            <person name="Yan M."/>
            <person name="Daum C."/>
            <person name="Ng V."/>
            <person name="Clum A."/>
            <person name="Steindorff A."/>
            <person name="Ohm R.A."/>
            <person name="Martin F."/>
            <person name="Silar P."/>
            <person name="Natvig D.O."/>
            <person name="Lalanne C."/>
            <person name="Gautier V."/>
            <person name="Ament-Velasquez S.L."/>
            <person name="Kruys A."/>
            <person name="Hutchinson M.I."/>
            <person name="Powell A.J."/>
            <person name="Barry K."/>
            <person name="Miller A.N."/>
            <person name="Grigoriev I.V."/>
            <person name="Debuchy R."/>
            <person name="Gladieux P."/>
            <person name="Hiltunen Thoren M."/>
            <person name="Johannesson H."/>
        </authorList>
    </citation>
    <scope>NUCLEOTIDE SEQUENCE</scope>
    <source>
        <strain evidence="1">CBS 955.72</strain>
    </source>
</reference>
<organism evidence="1 2">
    <name type="scientific">Lasiosphaeria hispida</name>
    <dbReference type="NCBI Taxonomy" id="260671"/>
    <lineage>
        <taxon>Eukaryota</taxon>
        <taxon>Fungi</taxon>
        <taxon>Dikarya</taxon>
        <taxon>Ascomycota</taxon>
        <taxon>Pezizomycotina</taxon>
        <taxon>Sordariomycetes</taxon>
        <taxon>Sordariomycetidae</taxon>
        <taxon>Sordariales</taxon>
        <taxon>Lasiosphaeriaceae</taxon>
        <taxon>Lasiosphaeria</taxon>
    </lineage>
</organism>
<evidence type="ECO:0000313" key="2">
    <source>
        <dbReference type="Proteomes" id="UP001275084"/>
    </source>
</evidence>
<proteinExistence type="predicted"/>
<dbReference type="AlphaFoldDB" id="A0AAJ0HTS4"/>
<comment type="caution">
    <text evidence="1">The sequence shown here is derived from an EMBL/GenBank/DDBJ whole genome shotgun (WGS) entry which is preliminary data.</text>
</comment>
<evidence type="ECO:0000313" key="1">
    <source>
        <dbReference type="EMBL" id="KAK3362750.1"/>
    </source>
</evidence>